<dbReference type="PANTHER" id="PTHR11474">
    <property type="entry name" value="TYROSINASE FAMILY MEMBER"/>
    <property type="match status" value="1"/>
</dbReference>
<dbReference type="InterPro" id="IPR002227">
    <property type="entry name" value="Tyrosinase_Cu-bd"/>
</dbReference>
<keyword evidence="11" id="KW-0732">Signal</keyword>
<dbReference type="GO" id="GO:0042438">
    <property type="term" value="P:melanin biosynthetic process"/>
    <property type="evidence" value="ECO:0007669"/>
    <property type="project" value="UniProtKB-KW"/>
</dbReference>
<sequence length="592" mass="66385">MWSKPAVGLSWLFTILLITQSVIASAGFHDAPAEVHDAIKREVEARQADLDAEHENLFGKRQSGFKAVTGVRSGIYPRLEIRELERNADQLTLYTLALQRMMERPNSDKFSYYQIAGIHGREFQMWDSVRGIRSSGGYCPHSANIFLPWHRPYLALFEQLVIGWANTIANEYPSNVRARYRTAASTLRMPYWDWAAAPANGNTVPNIVRASTIRLNTPTGSRVINNPFFSYRFTQRPAALGSSPFNQRMNTLRHPTSNAVNAASNNNEFLSDMNRNRVGLRDRLYRLFTQPSNFMSVGTSCVGNNCGNTQSHDSFESTHDAIHAISGGSSGGHMYYVDFSAFDPIFWLHHTNVDRHFAMYRYLQPNSYVTNGALTQNNYVWNRGDVKNAFSDLLPFHKDTQGRFWNSQDVAGTRILGYVYREISGSANAASVRNDVNRLYGPNASGRVRRRQIPTTGYYYGGNSTYGNNTSCNATEPIKDYTADFIADKHAMGGSYNVYVFLGNYSAEVSQWFGEKSYCGLYSVFAPLSGGDSGVTVTGQIPLNTALISAYDAGQLDCLDDASITKYIKENLHWEVVKVNSSLTRLPHWTVD</sequence>
<dbReference type="PRINTS" id="PR00092">
    <property type="entry name" value="TYROSINASE"/>
</dbReference>
<dbReference type="SUPFAM" id="SSF48056">
    <property type="entry name" value="Di-copper centre-containing domain"/>
    <property type="match status" value="1"/>
</dbReference>
<evidence type="ECO:0000256" key="1">
    <source>
        <dbReference type="ARBA" id="ARBA00001973"/>
    </source>
</evidence>
<evidence type="ECO:0000256" key="4">
    <source>
        <dbReference type="ARBA" id="ARBA00022723"/>
    </source>
</evidence>
<dbReference type="Proteomes" id="UP000799429">
    <property type="component" value="Unassembled WGS sequence"/>
</dbReference>
<name>A0A9P4SDQ3_9PEZI</name>
<evidence type="ECO:0000256" key="5">
    <source>
        <dbReference type="ARBA" id="ARBA00023002"/>
    </source>
</evidence>
<evidence type="ECO:0000256" key="3">
    <source>
        <dbReference type="ARBA" id="ARBA00011906"/>
    </source>
</evidence>
<feature type="chain" id="PRO_5040502186" description="tyrosinase" evidence="11">
    <location>
        <begin position="25"/>
        <end position="592"/>
    </location>
</feature>
<evidence type="ECO:0000256" key="11">
    <source>
        <dbReference type="SAM" id="SignalP"/>
    </source>
</evidence>
<feature type="signal peptide" evidence="11">
    <location>
        <begin position="1"/>
        <end position="24"/>
    </location>
</feature>
<dbReference type="GO" id="GO:0046872">
    <property type="term" value="F:metal ion binding"/>
    <property type="evidence" value="ECO:0007669"/>
    <property type="project" value="UniProtKB-KW"/>
</dbReference>
<keyword evidence="6" id="KW-0186">Copper</keyword>
<dbReference type="PANTHER" id="PTHR11474:SF76">
    <property type="entry name" value="SHKT DOMAIN-CONTAINING PROTEIN"/>
    <property type="match status" value="1"/>
</dbReference>
<comment type="caution">
    <text evidence="14">The sequence shown here is derived from an EMBL/GenBank/DDBJ whole genome shotgun (WGS) entry which is preliminary data.</text>
</comment>
<dbReference type="GO" id="GO:0004503">
    <property type="term" value="F:tyrosinase activity"/>
    <property type="evidence" value="ECO:0007669"/>
    <property type="project" value="UniProtKB-EC"/>
</dbReference>
<evidence type="ECO:0000313" key="15">
    <source>
        <dbReference type="Proteomes" id="UP000799429"/>
    </source>
</evidence>
<proteinExistence type="inferred from homology"/>
<evidence type="ECO:0000256" key="10">
    <source>
        <dbReference type="ARBA" id="ARBA00048881"/>
    </source>
</evidence>
<comment type="cofactor">
    <cofactor evidence="1">
        <name>Cu(2+)</name>
        <dbReference type="ChEBI" id="CHEBI:29036"/>
    </cofactor>
</comment>
<dbReference type="InterPro" id="IPR041640">
    <property type="entry name" value="Tyrosinase_C"/>
</dbReference>
<evidence type="ECO:0000259" key="12">
    <source>
        <dbReference type="PROSITE" id="PS00497"/>
    </source>
</evidence>
<comment type="catalytic activity">
    <reaction evidence="9">
        <text>2 L-dopa + O2 = 2 L-dopaquinone + 2 H2O</text>
        <dbReference type="Rhea" id="RHEA:34287"/>
        <dbReference type="ChEBI" id="CHEBI:15377"/>
        <dbReference type="ChEBI" id="CHEBI:15379"/>
        <dbReference type="ChEBI" id="CHEBI:57504"/>
        <dbReference type="ChEBI" id="CHEBI:57924"/>
        <dbReference type="EC" id="1.14.18.1"/>
    </reaction>
</comment>
<dbReference type="Pfam" id="PF00264">
    <property type="entry name" value="Tyrosinase"/>
    <property type="match status" value="1"/>
</dbReference>
<dbReference type="Pfam" id="PF18132">
    <property type="entry name" value="Tyrosinase_C"/>
    <property type="match status" value="1"/>
</dbReference>
<keyword evidence="5" id="KW-0560">Oxidoreductase</keyword>
<dbReference type="PROSITE" id="PS00497">
    <property type="entry name" value="TYROSINASE_1"/>
    <property type="match status" value="1"/>
</dbReference>
<protein>
    <recommendedName>
        <fullName evidence="3">tyrosinase</fullName>
        <ecNumber evidence="3">1.14.18.1</ecNumber>
    </recommendedName>
</protein>
<evidence type="ECO:0000313" key="14">
    <source>
        <dbReference type="EMBL" id="KAF2840484.1"/>
    </source>
</evidence>
<comment type="catalytic activity">
    <reaction evidence="10">
        <text>L-tyrosine + O2 = L-dopaquinone + H2O</text>
        <dbReference type="Rhea" id="RHEA:18117"/>
        <dbReference type="ChEBI" id="CHEBI:15377"/>
        <dbReference type="ChEBI" id="CHEBI:15379"/>
        <dbReference type="ChEBI" id="CHEBI:57924"/>
        <dbReference type="ChEBI" id="CHEBI:58315"/>
        <dbReference type="EC" id="1.14.18.1"/>
    </reaction>
</comment>
<dbReference type="InterPro" id="IPR008922">
    <property type="entry name" value="Di-copper_centre_dom_sf"/>
</dbReference>
<keyword evidence="4" id="KW-0479">Metal-binding</keyword>
<keyword evidence="15" id="KW-1185">Reference proteome</keyword>
<dbReference type="OrthoDB" id="6132182at2759"/>
<evidence type="ECO:0000256" key="7">
    <source>
        <dbReference type="ARBA" id="ARBA00023033"/>
    </source>
</evidence>
<gene>
    <name evidence="14" type="ORF">M501DRAFT_932049</name>
</gene>
<dbReference type="PROSITE" id="PS00498">
    <property type="entry name" value="TYROSINASE_2"/>
    <property type="match status" value="1"/>
</dbReference>
<organism evidence="14 15">
    <name type="scientific">Patellaria atrata CBS 101060</name>
    <dbReference type="NCBI Taxonomy" id="1346257"/>
    <lineage>
        <taxon>Eukaryota</taxon>
        <taxon>Fungi</taxon>
        <taxon>Dikarya</taxon>
        <taxon>Ascomycota</taxon>
        <taxon>Pezizomycotina</taxon>
        <taxon>Dothideomycetes</taxon>
        <taxon>Dothideomycetes incertae sedis</taxon>
        <taxon>Patellariales</taxon>
        <taxon>Patellariaceae</taxon>
        <taxon>Patellaria</taxon>
    </lineage>
</organism>
<evidence type="ECO:0000256" key="2">
    <source>
        <dbReference type="ARBA" id="ARBA00009928"/>
    </source>
</evidence>
<dbReference type="EMBL" id="MU006093">
    <property type="protein sequence ID" value="KAF2840484.1"/>
    <property type="molecule type" value="Genomic_DNA"/>
</dbReference>
<reference evidence="14" key="1">
    <citation type="journal article" date="2020" name="Stud. Mycol.">
        <title>101 Dothideomycetes genomes: a test case for predicting lifestyles and emergence of pathogens.</title>
        <authorList>
            <person name="Haridas S."/>
            <person name="Albert R."/>
            <person name="Binder M."/>
            <person name="Bloem J."/>
            <person name="Labutti K."/>
            <person name="Salamov A."/>
            <person name="Andreopoulos B."/>
            <person name="Baker S."/>
            <person name="Barry K."/>
            <person name="Bills G."/>
            <person name="Bluhm B."/>
            <person name="Cannon C."/>
            <person name="Castanera R."/>
            <person name="Culley D."/>
            <person name="Daum C."/>
            <person name="Ezra D."/>
            <person name="Gonzalez J."/>
            <person name="Henrissat B."/>
            <person name="Kuo A."/>
            <person name="Liang C."/>
            <person name="Lipzen A."/>
            <person name="Lutzoni F."/>
            <person name="Magnuson J."/>
            <person name="Mondo S."/>
            <person name="Nolan M."/>
            <person name="Ohm R."/>
            <person name="Pangilinan J."/>
            <person name="Park H.-J."/>
            <person name="Ramirez L."/>
            <person name="Alfaro M."/>
            <person name="Sun H."/>
            <person name="Tritt A."/>
            <person name="Yoshinaga Y."/>
            <person name="Zwiers L.-H."/>
            <person name="Turgeon B."/>
            <person name="Goodwin S."/>
            <person name="Spatafora J."/>
            <person name="Crous P."/>
            <person name="Grigoriev I."/>
        </authorList>
    </citation>
    <scope>NUCLEOTIDE SEQUENCE</scope>
    <source>
        <strain evidence="14">CBS 101060</strain>
    </source>
</reference>
<dbReference type="AlphaFoldDB" id="A0A9P4SDQ3"/>
<feature type="domain" description="Tyrosinase copper-binding" evidence="12">
    <location>
        <begin position="141"/>
        <end position="158"/>
    </location>
</feature>
<dbReference type="EC" id="1.14.18.1" evidence="3"/>
<evidence type="ECO:0000259" key="13">
    <source>
        <dbReference type="PROSITE" id="PS00498"/>
    </source>
</evidence>
<comment type="similarity">
    <text evidence="2">Belongs to the tyrosinase family.</text>
</comment>
<evidence type="ECO:0000256" key="6">
    <source>
        <dbReference type="ARBA" id="ARBA00023008"/>
    </source>
</evidence>
<keyword evidence="7" id="KW-0503">Monooxygenase</keyword>
<evidence type="ECO:0000256" key="9">
    <source>
        <dbReference type="ARBA" id="ARBA00048233"/>
    </source>
</evidence>
<evidence type="ECO:0000256" key="8">
    <source>
        <dbReference type="ARBA" id="ARBA00023101"/>
    </source>
</evidence>
<keyword evidence="8" id="KW-0470">Melanin biosynthesis</keyword>
<dbReference type="Gene3D" id="1.10.1280.10">
    <property type="entry name" value="Di-copper center containing domain from catechol oxidase"/>
    <property type="match status" value="1"/>
</dbReference>
<dbReference type="InterPro" id="IPR050316">
    <property type="entry name" value="Tyrosinase/Hemocyanin"/>
</dbReference>
<feature type="domain" description="Tyrosinase copper-binding" evidence="13">
    <location>
        <begin position="343"/>
        <end position="354"/>
    </location>
</feature>
<accession>A0A9P4SDQ3</accession>
<dbReference type="Gene3D" id="2.60.310.20">
    <property type="match status" value="1"/>
</dbReference>